<reference evidence="5 6" key="1">
    <citation type="submission" date="2018-04" db="EMBL/GenBank/DDBJ databases">
        <title>Sphingobacterium cortibacter sp. nov.</title>
        <authorList>
            <person name="Li Y."/>
        </authorList>
    </citation>
    <scope>NUCLEOTIDE SEQUENCE [LARGE SCALE GENOMIC DNA]</scope>
    <source>
        <strain evidence="5 6">2c-3</strain>
    </source>
</reference>
<dbReference type="OrthoDB" id="7678715at2"/>
<accession>A0A2T8HJV9</accession>
<comment type="caution">
    <text evidence="5">The sequence shown here is derived from an EMBL/GenBank/DDBJ whole genome shotgun (WGS) entry which is preliminary data.</text>
</comment>
<dbReference type="PANTHER" id="PTHR33204:SF29">
    <property type="entry name" value="TRANSCRIPTIONAL REGULATOR"/>
    <property type="match status" value="1"/>
</dbReference>
<evidence type="ECO:0000256" key="2">
    <source>
        <dbReference type="ARBA" id="ARBA00023125"/>
    </source>
</evidence>
<dbReference type="InterPro" id="IPR002577">
    <property type="entry name" value="HTH_HxlR"/>
</dbReference>
<dbReference type="Pfam" id="PF01638">
    <property type="entry name" value="HxlR"/>
    <property type="match status" value="1"/>
</dbReference>
<protein>
    <submittedName>
        <fullName evidence="5">Transcriptional regulator</fullName>
    </submittedName>
</protein>
<keyword evidence="2" id="KW-0238">DNA-binding</keyword>
<evidence type="ECO:0000313" key="6">
    <source>
        <dbReference type="Proteomes" id="UP000245627"/>
    </source>
</evidence>
<dbReference type="AlphaFoldDB" id="A0A2T8HJV9"/>
<dbReference type="Gene3D" id="1.10.10.10">
    <property type="entry name" value="Winged helix-like DNA-binding domain superfamily/Winged helix DNA-binding domain"/>
    <property type="match status" value="1"/>
</dbReference>
<name>A0A2T8HJV9_9SPHI</name>
<evidence type="ECO:0000313" key="5">
    <source>
        <dbReference type="EMBL" id="PVH25734.1"/>
    </source>
</evidence>
<proteinExistence type="predicted"/>
<dbReference type="EMBL" id="QDKG01000002">
    <property type="protein sequence ID" value="PVH25734.1"/>
    <property type="molecule type" value="Genomic_DNA"/>
</dbReference>
<dbReference type="GO" id="GO:0003677">
    <property type="term" value="F:DNA binding"/>
    <property type="evidence" value="ECO:0007669"/>
    <property type="project" value="UniProtKB-KW"/>
</dbReference>
<sequence length="128" mass="14995">MGKRKENSTNRLNEKVIMECDLMYAICKIGGRWKLMILCKLEKGKLRFSEIKRCIPEITERMLALQLRELEKDGLVKRTVYAEVPPRVDYELTDIAIGLVPVWRQLEDWAVQHKSLLQNDKSKVHEIA</sequence>
<dbReference type="PANTHER" id="PTHR33204">
    <property type="entry name" value="TRANSCRIPTIONAL REGULATOR, MARR FAMILY"/>
    <property type="match status" value="1"/>
</dbReference>
<evidence type="ECO:0000256" key="3">
    <source>
        <dbReference type="ARBA" id="ARBA00023163"/>
    </source>
</evidence>
<dbReference type="InterPro" id="IPR036388">
    <property type="entry name" value="WH-like_DNA-bd_sf"/>
</dbReference>
<dbReference type="Proteomes" id="UP000245627">
    <property type="component" value="Unassembled WGS sequence"/>
</dbReference>
<evidence type="ECO:0000259" key="4">
    <source>
        <dbReference type="PROSITE" id="PS51118"/>
    </source>
</evidence>
<keyword evidence="3" id="KW-0804">Transcription</keyword>
<evidence type="ECO:0000256" key="1">
    <source>
        <dbReference type="ARBA" id="ARBA00023015"/>
    </source>
</evidence>
<organism evidence="5 6">
    <name type="scientific">Sphingobacterium corticibacter</name>
    <dbReference type="NCBI Taxonomy" id="2171749"/>
    <lineage>
        <taxon>Bacteria</taxon>
        <taxon>Pseudomonadati</taxon>
        <taxon>Bacteroidota</taxon>
        <taxon>Sphingobacteriia</taxon>
        <taxon>Sphingobacteriales</taxon>
        <taxon>Sphingobacteriaceae</taxon>
        <taxon>Sphingobacterium</taxon>
    </lineage>
</organism>
<feature type="domain" description="HTH hxlR-type" evidence="4">
    <location>
        <begin position="20"/>
        <end position="118"/>
    </location>
</feature>
<gene>
    <name evidence="5" type="ORF">DC487_07295</name>
</gene>
<dbReference type="PROSITE" id="PS51118">
    <property type="entry name" value="HTH_HXLR"/>
    <property type="match status" value="1"/>
</dbReference>
<dbReference type="SUPFAM" id="SSF46785">
    <property type="entry name" value="Winged helix' DNA-binding domain"/>
    <property type="match status" value="1"/>
</dbReference>
<keyword evidence="1" id="KW-0805">Transcription regulation</keyword>
<dbReference type="InterPro" id="IPR036390">
    <property type="entry name" value="WH_DNA-bd_sf"/>
</dbReference>
<keyword evidence="6" id="KW-1185">Reference proteome</keyword>